<organism evidence="1 2">
    <name type="scientific">Candidatus Giovannonibacteria bacterium RIFCSPLOWO2_01_FULL_46_13</name>
    <dbReference type="NCBI Taxonomy" id="1798352"/>
    <lineage>
        <taxon>Bacteria</taxon>
        <taxon>Candidatus Giovannoniibacteriota</taxon>
    </lineage>
</organism>
<evidence type="ECO:0000313" key="2">
    <source>
        <dbReference type="Proteomes" id="UP000178684"/>
    </source>
</evidence>
<name>A0A1F5X325_9BACT</name>
<accession>A0A1F5X325</accession>
<proteinExistence type="predicted"/>
<reference evidence="1 2" key="1">
    <citation type="journal article" date="2016" name="Nat. Commun.">
        <title>Thousands of microbial genomes shed light on interconnected biogeochemical processes in an aquifer system.</title>
        <authorList>
            <person name="Anantharaman K."/>
            <person name="Brown C.T."/>
            <person name="Hug L.A."/>
            <person name="Sharon I."/>
            <person name="Castelle C.J."/>
            <person name="Probst A.J."/>
            <person name="Thomas B.C."/>
            <person name="Singh A."/>
            <person name="Wilkins M.J."/>
            <person name="Karaoz U."/>
            <person name="Brodie E.L."/>
            <person name="Williams K.H."/>
            <person name="Hubbard S.S."/>
            <person name="Banfield J.F."/>
        </authorList>
    </citation>
    <scope>NUCLEOTIDE SEQUENCE [LARGE SCALE GENOMIC DNA]</scope>
</reference>
<evidence type="ECO:0000313" key="1">
    <source>
        <dbReference type="EMBL" id="OGF82233.1"/>
    </source>
</evidence>
<dbReference type="AlphaFoldDB" id="A0A1F5X325"/>
<dbReference type="Proteomes" id="UP000178684">
    <property type="component" value="Unassembled WGS sequence"/>
</dbReference>
<gene>
    <name evidence="1" type="ORF">A3B18_00990</name>
</gene>
<sequence length="102" mass="11465">MGKIFLIFFTVTLAGVIFFEQISLTKVEQKPENLRARILLDTDEMDCSIPGISISEQKMITINLPGCNEPKETEVSVTKRVVLVYLPSGKLRNTEASYTLQN</sequence>
<protein>
    <submittedName>
        <fullName evidence="1">Uncharacterized protein</fullName>
    </submittedName>
</protein>
<comment type="caution">
    <text evidence="1">The sequence shown here is derived from an EMBL/GenBank/DDBJ whole genome shotgun (WGS) entry which is preliminary data.</text>
</comment>
<dbReference type="EMBL" id="MFIE01000026">
    <property type="protein sequence ID" value="OGF82233.1"/>
    <property type="molecule type" value="Genomic_DNA"/>
</dbReference>